<dbReference type="PANTHER" id="PTHR43712">
    <property type="entry name" value="PUTATIVE (AFU_ORTHOLOGUE AFUA_4G14580)-RELATED"/>
    <property type="match status" value="1"/>
</dbReference>
<organism evidence="6 7">
    <name type="scientific">Nocardia aurea</name>
    <dbReference type="NCBI Taxonomy" id="2144174"/>
    <lineage>
        <taxon>Bacteria</taxon>
        <taxon>Bacillati</taxon>
        <taxon>Actinomycetota</taxon>
        <taxon>Actinomycetes</taxon>
        <taxon>Mycobacteriales</taxon>
        <taxon>Nocardiaceae</taxon>
        <taxon>Nocardia</taxon>
    </lineage>
</organism>
<dbReference type="PROSITE" id="PS51683">
    <property type="entry name" value="SAM_OMT_II"/>
    <property type="match status" value="1"/>
</dbReference>
<accession>A0ABV3FLJ9</accession>
<keyword evidence="1 6" id="KW-0489">Methyltransferase</keyword>
<dbReference type="InterPro" id="IPR036388">
    <property type="entry name" value="WH-like_DNA-bd_sf"/>
</dbReference>
<evidence type="ECO:0000313" key="7">
    <source>
        <dbReference type="Proteomes" id="UP001551695"/>
    </source>
</evidence>
<comment type="caution">
    <text evidence="6">The sequence shown here is derived from an EMBL/GenBank/DDBJ whole genome shotgun (WGS) entry which is preliminary data.</text>
</comment>
<dbReference type="Proteomes" id="UP001551695">
    <property type="component" value="Unassembled WGS sequence"/>
</dbReference>
<dbReference type="SUPFAM" id="SSF53335">
    <property type="entry name" value="S-adenosyl-L-methionine-dependent methyltransferases"/>
    <property type="match status" value="1"/>
</dbReference>
<dbReference type="Gene3D" id="3.40.50.150">
    <property type="entry name" value="Vaccinia Virus protein VP39"/>
    <property type="match status" value="1"/>
</dbReference>
<dbReference type="InterPro" id="IPR001077">
    <property type="entry name" value="COMT_C"/>
</dbReference>
<feature type="domain" description="O-methyltransferase C-terminal" evidence="4">
    <location>
        <begin position="136"/>
        <end position="342"/>
    </location>
</feature>
<keyword evidence="7" id="KW-1185">Reference proteome</keyword>
<dbReference type="Gene3D" id="1.10.287.1350">
    <property type="match status" value="1"/>
</dbReference>
<evidence type="ECO:0000256" key="2">
    <source>
        <dbReference type="ARBA" id="ARBA00022679"/>
    </source>
</evidence>
<dbReference type="Pfam" id="PF00891">
    <property type="entry name" value="Methyltransf_2"/>
    <property type="match status" value="1"/>
</dbReference>
<dbReference type="EMBL" id="JBFAKC010000001">
    <property type="protein sequence ID" value="MEV0706220.1"/>
    <property type="molecule type" value="Genomic_DNA"/>
</dbReference>
<dbReference type="InterPro" id="IPR012967">
    <property type="entry name" value="COMT_dimerisation"/>
</dbReference>
<dbReference type="PIRSF" id="PIRSF005739">
    <property type="entry name" value="O-mtase"/>
    <property type="match status" value="1"/>
</dbReference>
<proteinExistence type="predicted"/>
<sequence>MIRIGQPPMPLVRAVDFVRHTLTVLHRKLVPGPIALMEVIAAGWLTQALYAAANLGIADALADGPRTGRQLARAVGAHEDALHRLMRLLISHGIFTRDARGRYALTALARPLCADSEVSLRDAVLFFGSELHRRHWTHITEAVRTGEAVGAKIDGKPFFEYVADDRETGEIFDRAMTSISTLTMGPLLASYDFGRFGTVVDVGGGEGLLLGEILRGAPRSRGILFDLAEVVAKAPATLAELGVADRCVVESGSFFDRVPPGGDAYLLKHIVHDWDEDRIGQILRVLRTAMTRDSRLLLVELVLPENTRPHPGKYIDLEMLINTGGRERTESEYRDLLARAGFTLERCVPTISPDNILEARLT</sequence>
<dbReference type="GO" id="GO:0032259">
    <property type="term" value="P:methylation"/>
    <property type="evidence" value="ECO:0007669"/>
    <property type="project" value="UniProtKB-KW"/>
</dbReference>
<evidence type="ECO:0000259" key="5">
    <source>
        <dbReference type="Pfam" id="PF08100"/>
    </source>
</evidence>
<dbReference type="InterPro" id="IPR036390">
    <property type="entry name" value="WH_DNA-bd_sf"/>
</dbReference>
<dbReference type="Gene3D" id="1.10.10.10">
    <property type="entry name" value="Winged helix-like DNA-binding domain superfamily/Winged helix DNA-binding domain"/>
    <property type="match status" value="1"/>
</dbReference>
<dbReference type="RefSeq" id="WP_357779324.1">
    <property type="nucleotide sequence ID" value="NZ_JBFAKC010000001.1"/>
</dbReference>
<evidence type="ECO:0000256" key="3">
    <source>
        <dbReference type="ARBA" id="ARBA00022691"/>
    </source>
</evidence>
<reference evidence="6 7" key="1">
    <citation type="submission" date="2024-06" db="EMBL/GenBank/DDBJ databases">
        <title>The Natural Products Discovery Center: Release of the First 8490 Sequenced Strains for Exploring Actinobacteria Biosynthetic Diversity.</title>
        <authorList>
            <person name="Kalkreuter E."/>
            <person name="Kautsar S.A."/>
            <person name="Yang D."/>
            <person name="Bader C.D."/>
            <person name="Teijaro C.N."/>
            <person name="Fluegel L."/>
            <person name="Davis C.M."/>
            <person name="Simpson J.R."/>
            <person name="Lauterbach L."/>
            <person name="Steele A.D."/>
            <person name="Gui C."/>
            <person name="Meng S."/>
            <person name="Li G."/>
            <person name="Viehrig K."/>
            <person name="Ye F."/>
            <person name="Su P."/>
            <person name="Kiefer A.F."/>
            <person name="Nichols A."/>
            <person name="Cepeda A.J."/>
            <person name="Yan W."/>
            <person name="Fan B."/>
            <person name="Jiang Y."/>
            <person name="Adhikari A."/>
            <person name="Zheng C.-J."/>
            <person name="Schuster L."/>
            <person name="Cowan T.M."/>
            <person name="Smanski M.J."/>
            <person name="Chevrette M.G."/>
            <person name="De Carvalho L.P.S."/>
            <person name="Shen B."/>
        </authorList>
    </citation>
    <scope>NUCLEOTIDE SEQUENCE [LARGE SCALE GENOMIC DNA]</scope>
    <source>
        <strain evidence="6 7">NPDC050403</strain>
    </source>
</reference>
<dbReference type="SUPFAM" id="SSF46785">
    <property type="entry name" value="Winged helix' DNA-binding domain"/>
    <property type="match status" value="1"/>
</dbReference>
<protein>
    <submittedName>
        <fullName evidence="6">Methyltransferase</fullName>
    </submittedName>
</protein>
<dbReference type="Pfam" id="PF08100">
    <property type="entry name" value="Dimerisation"/>
    <property type="match status" value="1"/>
</dbReference>
<feature type="domain" description="O-methyltransferase dimerisation" evidence="5">
    <location>
        <begin position="38"/>
        <end position="112"/>
    </location>
</feature>
<evidence type="ECO:0000313" key="6">
    <source>
        <dbReference type="EMBL" id="MEV0706220.1"/>
    </source>
</evidence>
<gene>
    <name evidence="6" type="ORF">AB0I48_01515</name>
</gene>
<dbReference type="GO" id="GO:0008168">
    <property type="term" value="F:methyltransferase activity"/>
    <property type="evidence" value="ECO:0007669"/>
    <property type="project" value="UniProtKB-KW"/>
</dbReference>
<name>A0ABV3FLJ9_9NOCA</name>
<evidence type="ECO:0000256" key="1">
    <source>
        <dbReference type="ARBA" id="ARBA00022603"/>
    </source>
</evidence>
<dbReference type="PANTHER" id="PTHR43712:SF2">
    <property type="entry name" value="O-METHYLTRANSFERASE CICE"/>
    <property type="match status" value="1"/>
</dbReference>
<dbReference type="InterPro" id="IPR029063">
    <property type="entry name" value="SAM-dependent_MTases_sf"/>
</dbReference>
<dbReference type="InterPro" id="IPR016461">
    <property type="entry name" value="COMT-like"/>
</dbReference>
<keyword evidence="3" id="KW-0949">S-adenosyl-L-methionine</keyword>
<evidence type="ECO:0000259" key="4">
    <source>
        <dbReference type="Pfam" id="PF00891"/>
    </source>
</evidence>
<keyword evidence="2" id="KW-0808">Transferase</keyword>